<dbReference type="GO" id="GO:0070382">
    <property type="term" value="C:exocytic vesicle"/>
    <property type="evidence" value="ECO:0007669"/>
    <property type="project" value="TreeGrafter"/>
</dbReference>
<feature type="compositionally biased region" description="Acidic residues" evidence="1">
    <location>
        <begin position="162"/>
        <end position="175"/>
    </location>
</feature>
<dbReference type="PANTHER" id="PTHR10024">
    <property type="entry name" value="SYNAPTOTAGMIN"/>
    <property type="match status" value="1"/>
</dbReference>
<dbReference type="Gene3D" id="2.60.40.150">
    <property type="entry name" value="C2 domain"/>
    <property type="match status" value="2"/>
</dbReference>
<dbReference type="EnsemblMetazoa" id="XM_038218188.1">
    <property type="protein sequence ID" value="XP_038074116.1"/>
    <property type="gene ID" value="LOC119742148"/>
</dbReference>
<feature type="region of interest" description="Disordered" evidence="1">
    <location>
        <begin position="41"/>
        <end position="73"/>
    </location>
</feature>
<dbReference type="SUPFAM" id="SSF49562">
    <property type="entry name" value="C2 domain (Calcium/lipid-binding domain, CaLB)"/>
    <property type="match status" value="1"/>
</dbReference>
<dbReference type="GO" id="GO:0000149">
    <property type="term" value="F:SNARE binding"/>
    <property type="evidence" value="ECO:0007669"/>
    <property type="project" value="TreeGrafter"/>
</dbReference>
<dbReference type="SMART" id="SM00239">
    <property type="entry name" value="C2"/>
    <property type="match status" value="1"/>
</dbReference>
<organism evidence="3 4">
    <name type="scientific">Patiria miniata</name>
    <name type="common">Bat star</name>
    <name type="synonym">Asterina miniata</name>
    <dbReference type="NCBI Taxonomy" id="46514"/>
    <lineage>
        <taxon>Eukaryota</taxon>
        <taxon>Metazoa</taxon>
        <taxon>Echinodermata</taxon>
        <taxon>Eleutherozoa</taxon>
        <taxon>Asterozoa</taxon>
        <taxon>Asteroidea</taxon>
        <taxon>Valvatacea</taxon>
        <taxon>Valvatida</taxon>
        <taxon>Asterinidae</taxon>
        <taxon>Patiria</taxon>
    </lineage>
</organism>
<feature type="compositionally biased region" description="Polar residues" evidence="1">
    <location>
        <begin position="57"/>
        <end position="69"/>
    </location>
</feature>
<dbReference type="GeneID" id="119742148"/>
<dbReference type="GO" id="GO:0005544">
    <property type="term" value="F:calcium-dependent phospholipid binding"/>
    <property type="evidence" value="ECO:0007669"/>
    <property type="project" value="TreeGrafter"/>
</dbReference>
<dbReference type="PANTHER" id="PTHR10024:SF374">
    <property type="entry name" value="C2 DOMAIN-CONTAINING PROTEIN"/>
    <property type="match status" value="1"/>
</dbReference>
<dbReference type="AlphaFoldDB" id="A0A914BDP4"/>
<feature type="domain" description="C2" evidence="2">
    <location>
        <begin position="452"/>
        <end position="587"/>
    </location>
</feature>
<dbReference type="GO" id="GO:0030276">
    <property type="term" value="F:clathrin binding"/>
    <property type="evidence" value="ECO:0007669"/>
    <property type="project" value="TreeGrafter"/>
</dbReference>
<evidence type="ECO:0000259" key="2">
    <source>
        <dbReference type="PROSITE" id="PS50004"/>
    </source>
</evidence>
<name>A0A914BDP4_PATMI</name>
<dbReference type="RefSeq" id="XP_038074116.1">
    <property type="nucleotide sequence ID" value="XM_038218188.1"/>
</dbReference>
<dbReference type="OrthoDB" id="270970at2759"/>
<dbReference type="GO" id="GO:0005509">
    <property type="term" value="F:calcium ion binding"/>
    <property type="evidence" value="ECO:0007669"/>
    <property type="project" value="TreeGrafter"/>
</dbReference>
<accession>A0A914BDP4</accession>
<dbReference type="PROSITE" id="PS50004">
    <property type="entry name" value="C2"/>
    <property type="match status" value="1"/>
</dbReference>
<dbReference type="GO" id="GO:0005886">
    <property type="term" value="C:plasma membrane"/>
    <property type="evidence" value="ECO:0007669"/>
    <property type="project" value="TreeGrafter"/>
</dbReference>
<dbReference type="GO" id="GO:0017156">
    <property type="term" value="P:calcium-ion regulated exocytosis"/>
    <property type="evidence" value="ECO:0007669"/>
    <property type="project" value="TreeGrafter"/>
</dbReference>
<reference evidence="3" key="1">
    <citation type="submission" date="2022-11" db="UniProtKB">
        <authorList>
            <consortium name="EnsemblMetazoa"/>
        </authorList>
    </citation>
    <scope>IDENTIFICATION</scope>
</reference>
<sequence>MAMSAGGTVVLVLLVVLILVVAAVLVFIKCRNQTPKYKAWKPTKESGGNFKKLEPTSAETRPRSYSSRSPLFDRRETPTRLVIPFTSSTPNVTTIHIPISGTRRLSDTDSDTSESCSENVAEDRPLSDDAPAVSGVYTAGASDDALDREDEYPFPRAGGESSSDEQAERDADGEDSAASWTLSPAHSVPEVNVVHVSSAPEMGGGRSRNKSILESDYEETAYSVYRQEKEVLQTQSTAMPHEQEHTTVVDNHLLQDAIEKKKKKKRRRGISVPHMPYRHHAKGERRGSAHLLHEPLGIHKGRAGSEGSIVDLVEQMGKLFIRIQHRANEEQLLLFINKVTDLDLPERLKYKKFLNPMLYIKGGFLPSMSQRFMTKFAALAENATWGNEFAIMGVSKSAAWQLTLRLYLCFRESSISRPQFIGVSDVVLGQMNLENSQEFILNFFTSERYYSDLGDLHLSICYQPGQQRMVFLVLEARDLPRSALFGSIHSVVKIEMICERKRVEKQKSKVVRETHSPVWNDQIVFTIPPTNIKLQDIQFELTVTHVDMVKGAHVIGRCELGWTSTCEELQHWNDVMQNPNRPIPMWLSLQCPD</sequence>
<feature type="region of interest" description="Disordered" evidence="1">
    <location>
        <begin position="94"/>
        <end position="185"/>
    </location>
</feature>
<keyword evidence="4" id="KW-1185">Reference proteome</keyword>
<protein>
    <recommendedName>
        <fullName evidence="2">C2 domain-containing protein</fullName>
    </recommendedName>
</protein>
<evidence type="ECO:0000313" key="3">
    <source>
        <dbReference type="EnsemblMetazoa" id="XP_038074116.1"/>
    </source>
</evidence>
<dbReference type="Proteomes" id="UP000887568">
    <property type="component" value="Unplaced"/>
</dbReference>
<dbReference type="InterPro" id="IPR035892">
    <property type="entry name" value="C2_domain_sf"/>
</dbReference>
<dbReference type="OMA" id="HISVCHQ"/>
<dbReference type="Pfam" id="PF00168">
    <property type="entry name" value="C2"/>
    <property type="match status" value="1"/>
</dbReference>
<proteinExistence type="predicted"/>
<dbReference type="InterPro" id="IPR000008">
    <property type="entry name" value="C2_dom"/>
</dbReference>
<evidence type="ECO:0000256" key="1">
    <source>
        <dbReference type="SAM" id="MobiDB-lite"/>
    </source>
</evidence>
<dbReference type="CDD" id="cd00276">
    <property type="entry name" value="C2B_Synaptotagmin"/>
    <property type="match status" value="1"/>
</dbReference>
<dbReference type="GO" id="GO:0001786">
    <property type="term" value="F:phosphatidylserine binding"/>
    <property type="evidence" value="ECO:0007669"/>
    <property type="project" value="TreeGrafter"/>
</dbReference>
<evidence type="ECO:0000313" key="4">
    <source>
        <dbReference type="Proteomes" id="UP000887568"/>
    </source>
</evidence>